<dbReference type="OrthoDB" id="6223661at2759"/>
<organism evidence="2 3">
    <name type="scientific">Helobdella robusta</name>
    <name type="common">Californian leech</name>
    <dbReference type="NCBI Taxonomy" id="6412"/>
    <lineage>
        <taxon>Eukaryota</taxon>
        <taxon>Metazoa</taxon>
        <taxon>Spiralia</taxon>
        <taxon>Lophotrochozoa</taxon>
        <taxon>Annelida</taxon>
        <taxon>Clitellata</taxon>
        <taxon>Hirudinea</taxon>
        <taxon>Rhynchobdellida</taxon>
        <taxon>Glossiphoniidae</taxon>
        <taxon>Helobdella</taxon>
    </lineage>
</organism>
<dbReference type="RefSeq" id="XP_009017552.1">
    <property type="nucleotide sequence ID" value="XM_009019304.1"/>
</dbReference>
<dbReference type="AlphaFoldDB" id="T1F5P5"/>
<gene>
    <name evidence="2" type="primary">20204144</name>
    <name evidence="1" type="ORF">HELRODRAFT_172640</name>
</gene>
<name>T1F5P5_HELRO</name>
<dbReference type="EMBL" id="AMQM01004301">
    <property type="status" value="NOT_ANNOTATED_CDS"/>
    <property type="molecule type" value="Genomic_DNA"/>
</dbReference>
<dbReference type="GeneID" id="20204144"/>
<dbReference type="CTD" id="20204144"/>
<dbReference type="EMBL" id="KB096502">
    <property type="protein sequence ID" value="ESO04283.1"/>
    <property type="molecule type" value="Genomic_DNA"/>
</dbReference>
<proteinExistence type="predicted"/>
<sequence>MSYGWDEIRMKIVIATIDTIADVMEFLINLSFSTGIFPLIKRYSAIFNSSMNFENRWVLKSALNFASDGEVVKEVGREFQRKRPEKAKADLAKECLTRVKKKQEEEDDCKPGR</sequence>
<dbReference type="KEGG" id="hro:HELRODRAFT_172640"/>
<accession>T1F5P5</accession>
<reference evidence="2" key="3">
    <citation type="submission" date="2015-06" db="UniProtKB">
        <authorList>
            <consortium name="EnsemblMetazoa"/>
        </authorList>
    </citation>
    <scope>IDENTIFICATION</scope>
</reference>
<evidence type="ECO:0000313" key="2">
    <source>
        <dbReference type="EnsemblMetazoa" id="HelroP172640"/>
    </source>
</evidence>
<dbReference type="PANTHER" id="PTHR10725">
    <property type="entry name" value="THAP DOMAIN-CONTAINING PROTEIN 9"/>
    <property type="match status" value="1"/>
</dbReference>
<reference evidence="1 3" key="2">
    <citation type="journal article" date="2013" name="Nature">
        <title>Insights into bilaterian evolution from three spiralian genomes.</title>
        <authorList>
            <person name="Simakov O."/>
            <person name="Marletaz F."/>
            <person name="Cho S.J."/>
            <person name="Edsinger-Gonzales E."/>
            <person name="Havlak P."/>
            <person name="Hellsten U."/>
            <person name="Kuo D.H."/>
            <person name="Larsson T."/>
            <person name="Lv J."/>
            <person name="Arendt D."/>
            <person name="Savage R."/>
            <person name="Osoegawa K."/>
            <person name="de Jong P."/>
            <person name="Grimwood J."/>
            <person name="Chapman J.A."/>
            <person name="Shapiro H."/>
            <person name="Aerts A."/>
            <person name="Otillar R.P."/>
            <person name="Terry A.Y."/>
            <person name="Boore J.L."/>
            <person name="Grigoriev I.V."/>
            <person name="Lindberg D.R."/>
            <person name="Seaver E.C."/>
            <person name="Weisblat D.A."/>
            <person name="Putnam N.H."/>
            <person name="Rokhsar D.S."/>
        </authorList>
    </citation>
    <scope>NUCLEOTIDE SEQUENCE</scope>
</reference>
<evidence type="ECO:0000313" key="1">
    <source>
        <dbReference type="EMBL" id="ESO04283.1"/>
    </source>
</evidence>
<protein>
    <submittedName>
        <fullName evidence="1 2">Uncharacterized protein</fullName>
    </submittedName>
</protein>
<dbReference type="InParanoid" id="T1F5P5"/>
<dbReference type="EnsemblMetazoa" id="HelroT172640">
    <property type="protein sequence ID" value="HelroP172640"/>
    <property type="gene ID" value="HelroG172640"/>
</dbReference>
<dbReference type="PANTHER" id="PTHR10725:SF74">
    <property type="entry name" value="ERAP1-LIKE C-TERMINAL DOMAIN-CONTAINING PROTEIN"/>
    <property type="match status" value="1"/>
</dbReference>
<evidence type="ECO:0000313" key="3">
    <source>
        <dbReference type="Proteomes" id="UP000015101"/>
    </source>
</evidence>
<keyword evidence="3" id="KW-1185">Reference proteome</keyword>
<dbReference type="Proteomes" id="UP000015101">
    <property type="component" value="Unassembled WGS sequence"/>
</dbReference>
<reference evidence="3" key="1">
    <citation type="submission" date="2012-12" db="EMBL/GenBank/DDBJ databases">
        <authorList>
            <person name="Hellsten U."/>
            <person name="Grimwood J."/>
            <person name="Chapman J.A."/>
            <person name="Shapiro H."/>
            <person name="Aerts A."/>
            <person name="Otillar R.P."/>
            <person name="Terry A.Y."/>
            <person name="Boore J.L."/>
            <person name="Simakov O."/>
            <person name="Marletaz F."/>
            <person name="Cho S.-J."/>
            <person name="Edsinger-Gonzales E."/>
            <person name="Havlak P."/>
            <person name="Kuo D.-H."/>
            <person name="Larsson T."/>
            <person name="Lv J."/>
            <person name="Arendt D."/>
            <person name="Savage R."/>
            <person name="Osoegawa K."/>
            <person name="de Jong P."/>
            <person name="Lindberg D.R."/>
            <person name="Seaver E.C."/>
            <person name="Weisblat D.A."/>
            <person name="Putnam N.H."/>
            <person name="Grigoriev I.V."/>
            <person name="Rokhsar D.S."/>
        </authorList>
    </citation>
    <scope>NUCLEOTIDE SEQUENCE</scope>
</reference>
<dbReference type="HOGENOM" id="CLU_2136154_0_0_1"/>